<comment type="subcellular location">
    <subcellularLocation>
        <location evidence="1">Membrane</location>
        <topology evidence="1">Multi-pass membrane protein</topology>
    </subcellularLocation>
</comment>
<feature type="domain" description="ABC transporter" evidence="8">
    <location>
        <begin position="11"/>
        <end position="271"/>
    </location>
</feature>
<dbReference type="InterPro" id="IPR003593">
    <property type="entry name" value="AAA+_ATPase"/>
</dbReference>
<evidence type="ECO:0000256" key="1">
    <source>
        <dbReference type="ARBA" id="ARBA00004141"/>
    </source>
</evidence>
<dbReference type="GO" id="GO:0005524">
    <property type="term" value="F:ATP binding"/>
    <property type="evidence" value="ECO:0007669"/>
    <property type="project" value="UniProtKB-KW"/>
</dbReference>
<dbReference type="PANTHER" id="PTHR48041">
    <property type="entry name" value="ABC TRANSPORTER G FAMILY MEMBER 28"/>
    <property type="match status" value="1"/>
</dbReference>
<comment type="caution">
    <text evidence="9">The sequence shown here is derived from an EMBL/GenBank/DDBJ whole genome shotgun (WGS) entry which is preliminary data.</text>
</comment>
<gene>
    <name evidence="9" type="ORF">F3Y22_tig00110472pilonHSYRG00113</name>
</gene>
<evidence type="ECO:0000256" key="6">
    <source>
        <dbReference type="ARBA" id="ARBA00022989"/>
    </source>
</evidence>
<name>A0A6A3AIX7_HIBSY</name>
<dbReference type="PROSITE" id="PS50893">
    <property type="entry name" value="ABC_TRANSPORTER_2"/>
    <property type="match status" value="1"/>
</dbReference>
<evidence type="ECO:0000256" key="7">
    <source>
        <dbReference type="ARBA" id="ARBA00023136"/>
    </source>
</evidence>
<dbReference type="GO" id="GO:0016887">
    <property type="term" value="F:ATP hydrolysis activity"/>
    <property type="evidence" value="ECO:0007669"/>
    <property type="project" value="InterPro"/>
</dbReference>
<keyword evidence="6" id="KW-1133">Transmembrane helix</keyword>
<dbReference type="Gene3D" id="3.40.50.300">
    <property type="entry name" value="P-loop containing nucleotide triphosphate hydrolases"/>
    <property type="match status" value="1"/>
</dbReference>
<dbReference type="GO" id="GO:0042626">
    <property type="term" value="F:ATPase-coupled transmembrane transporter activity"/>
    <property type="evidence" value="ECO:0007669"/>
    <property type="project" value="TreeGrafter"/>
</dbReference>
<keyword evidence="2" id="KW-0813">Transport</keyword>
<accession>A0A6A3AIX7</accession>
<dbReference type="GO" id="GO:0005886">
    <property type="term" value="C:plasma membrane"/>
    <property type="evidence" value="ECO:0007669"/>
    <property type="project" value="TreeGrafter"/>
</dbReference>
<evidence type="ECO:0000256" key="5">
    <source>
        <dbReference type="ARBA" id="ARBA00022840"/>
    </source>
</evidence>
<evidence type="ECO:0000313" key="9">
    <source>
        <dbReference type="EMBL" id="KAE8703235.1"/>
    </source>
</evidence>
<evidence type="ECO:0000256" key="3">
    <source>
        <dbReference type="ARBA" id="ARBA00022692"/>
    </source>
</evidence>
<dbReference type="Pfam" id="PF00005">
    <property type="entry name" value="ABC_tran"/>
    <property type="match status" value="1"/>
</dbReference>
<protein>
    <submittedName>
        <fullName evidence="9">ABC transporter G family member 21</fullName>
    </submittedName>
</protein>
<dbReference type="InterPro" id="IPR027417">
    <property type="entry name" value="P-loop_NTPase"/>
</dbReference>
<keyword evidence="10" id="KW-1185">Reference proteome</keyword>
<dbReference type="SMART" id="SM00382">
    <property type="entry name" value="AAA"/>
    <property type="match status" value="1"/>
</dbReference>
<evidence type="ECO:0000259" key="8">
    <source>
        <dbReference type="PROSITE" id="PS50893"/>
    </source>
</evidence>
<dbReference type="PANTHER" id="PTHR48041:SF22">
    <property type="entry name" value="ABC TRANSPORTER G FAMILY MEMBER 9"/>
    <property type="match status" value="1"/>
</dbReference>
<reference evidence="9" key="1">
    <citation type="submission" date="2019-09" db="EMBL/GenBank/DDBJ databases">
        <title>Draft genome information of white flower Hibiscus syriacus.</title>
        <authorList>
            <person name="Kim Y.-M."/>
        </authorList>
    </citation>
    <scope>NUCLEOTIDE SEQUENCE [LARGE SCALE GENOMIC DNA]</scope>
    <source>
        <strain evidence="9">YM2019G1</strain>
    </source>
</reference>
<dbReference type="AlphaFoldDB" id="A0A6A3AIX7"/>
<evidence type="ECO:0000313" key="10">
    <source>
        <dbReference type="Proteomes" id="UP000436088"/>
    </source>
</evidence>
<keyword evidence="5" id="KW-0067">ATP-binding</keyword>
<evidence type="ECO:0000256" key="4">
    <source>
        <dbReference type="ARBA" id="ARBA00022741"/>
    </source>
</evidence>
<dbReference type="SUPFAM" id="SSF52540">
    <property type="entry name" value="P-loop containing nucleoside triphosphate hydrolases"/>
    <property type="match status" value="1"/>
</dbReference>
<dbReference type="PROSITE" id="PS00211">
    <property type="entry name" value="ABC_TRANSPORTER_1"/>
    <property type="match status" value="1"/>
</dbReference>
<dbReference type="InterPro" id="IPR050352">
    <property type="entry name" value="ABCG_transporters"/>
</dbReference>
<sequence length="346" mass="39097">MSFYVNIVYLLKFVDVVYLVKFRKGGNNFGKKTSSGEKVILNGISGMVQPGEILDMLGPSGSGKTKLLTALGGSLGGHLTSSITYNDKSFSNSMKRNTGFVTQDIVLYPHLTVTETLVFTVLLRLPNSFTKQDKIMHAEAIIDLLELVNCKDCIVVDPFLRGVSSGEQKRVSIGQEMLIKPSLLFIDEPTMSLDSTTTQRIVSMLLELAKAGRTIVLTIHQPSSVTSSNKSLNEQTLVKKTLVSAYKSNIVEKLKEELKDNDNNRHHDQTENKMFEWWWWTWWKQFNILLQRGLEERKHESFSIFNTGEVLSVAVLFLEYYGGNPILLTCNTKYESKLIFELSIQH</sequence>
<dbReference type="InterPro" id="IPR003439">
    <property type="entry name" value="ABC_transporter-like_ATP-bd"/>
</dbReference>
<organism evidence="9 10">
    <name type="scientific">Hibiscus syriacus</name>
    <name type="common">Rose of Sharon</name>
    <dbReference type="NCBI Taxonomy" id="106335"/>
    <lineage>
        <taxon>Eukaryota</taxon>
        <taxon>Viridiplantae</taxon>
        <taxon>Streptophyta</taxon>
        <taxon>Embryophyta</taxon>
        <taxon>Tracheophyta</taxon>
        <taxon>Spermatophyta</taxon>
        <taxon>Magnoliopsida</taxon>
        <taxon>eudicotyledons</taxon>
        <taxon>Gunneridae</taxon>
        <taxon>Pentapetalae</taxon>
        <taxon>rosids</taxon>
        <taxon>malvids</taxon>
        <taxon>Malvales</taxon>
        <taxon>Malvaceae</taxon>
        <taxon>Malvoideae</taxon>
        <taxon>Hibiscus</taxon>
    </lineage>
</organism>
<dbReference type="EMBL" id="VEPZ02001001">
    <property type="protein sequence ID" value="KAE8703235.1"/>
    <property type="molecule type" value="Genomic_DNA"/>
</dbReference>
<dbReference type="InterPro" id="IPR017871">
    <property type="entry name" value="ABC_transporter-like_CS"/>
</dbReference>
<dbReference type="Proteomes" id="UP000436088">
    <property type="component" value="Unassembled WGS sequence"/>
</dbReference>
<keyword evidence="7" id="KW-0472">Membrane</keyword>
<evidence type="ECO:0000256" key="2">
    <source>
        <dbReference type="ARBA" id="ARBA00022448"/>
    </source>
</evidence>
<keyword evidence="4" id="KW-0547">Nucleotide-binding</keyword>
<proteinExistence type="predicted"/>
<keyword evidence="3" id="KW-0812">Transmembrane</keyword>